<keyword evidence="3" id="KW-1185">Reference proteome</keyword>
<dbReference type="PROSITE" id="PS51257">
    <property type="entry name" value="PROKAR_LIPOPROTEIN"/>
    <property type="match status" value="1"/>
</dbReference>
<feature type="chain" id="PRO_5047352728" description="Lipoprotein" evidence="1">
    <location>
        <begin position="23"/>
        <end position="171"/>
    </location>
</feature>
<protein>
    <recommendedName>
        <fullName evidence="4">Lipoprotein</fullName>
    </recommendedName>
</protein>
<organism evidence="2 3">
    <name type="scientific">Stakelama saccharophila</name>
    <dbReference type="NCBI Taxonomy" id="3075605"/>
    <lineage>
        <taxon>Bacteria</taxon>
        <taxon>Pseudomonadati</taxon>
        <taxon>Pseudomonadota</taxon>
        <taxon>Alphaproteobacteria</taxon>
        <taxon>Sphingomonadales</taxon>
        <taxon>Sphingomonadaceae</taxon>
        <taxon>Stakelama</taxon>
    </lineage>
</organism>
<dbReference type="Proteomes" id="UP001302249">
    <property type="component" value="Chromosome"/>
</dbReference>
<evidence type="ECO:0000256" key="1">
    <source>
        <dbReference type="SAM" id="SignalP"/>
    </source>
</evidence>
<accession>A0ABZ0BCI7</accession>
<keyword evidence="1" id="KW-0732">Signal</keyword>
<feature type="signal peptide" evidence="1">
    <location>
        <begin position="1"/>
        <end position="22"/>
    </location>
</feature>
<evidence type="ECO:0000313" key="3">
    <source>
        <dbReference type="Proteomes" id="UP001302249"/>
    </source>
</evidence>
<gene>
    <name evidence="2" type="ORF">RPR59_07415</name>
</gene>
<reference evidence="2 3" key="1">
    <citation type="submission" date="2023-09" db="EMBL/GenBank/DDBJ databases">
        <authorList>
            <person name="Rey-Velasco X."/>
        </authorList>
    </citation>
    <scope>NUCLEOTIDE SEQUENCE [LARGE SCALE GENOMIC DNA]</scope>
    <source>
        <strain evidence="2 3">W311</strain>
    </source>
</reference>
<sequence length="171" mass="18252">MQRSITAIAGLALLAGCNSSGADQQAAAAKPEKPDCTSVDVQPTYNGFSSAAIADLADKRVQMMQAGGSDAAAWDEGAKTFATYFLDQIGMKPDALCPGNYKAIQTLMGAEMDFESRAPDKAVLPEDKTADYIRILYSTAGLSEDRGEDALDTKVQQTMEGVARTRESWNK</sequence>
<name>A0ABZ0BCI7_9SPHN</name>
<evidence type="ECO:0008006" key="4">
    <source>
        <dbReference type="Google" id="ProtNLM"/>
    </source>
</evidence>
<evidence type="ECO:0000313" key="2">
    <source>
        <dbReference type="EMBL" id="WNO55063.1"/>
    </source>
</evidence>
<dbReference type="EMBL" id="CP135076">
    <property type="protein sequence ID" value="WNO55063.1"/>
    <property type="molecule type" value="Genomic_DNA"/>
</dbReference>
<proteinExistence type="predicted"/>
<dbReference type="RefSeq" id="WP_313918230.1">
    <property type="nucleotide sequence ID" value="NZ_CP135076.1"/>
</dbReference>